<name>A0A8S9JT47_BRACR</name>
<gene>
    <name evidence="1" type="ORF">F2Q70_00036930</name>
</gene>
<proteinExistence type="predicted"/>
<reference evidence="1" key="1">
    <citation type="submission" date="2019-12" db="EMBL/GenBank/DDBJ databases">
        <title>Genome sequencing and annotation of Brassica cretica.</title>
        <authorList>
            <person name="Studholme D.J."/>
            <person name="Sarris P.F."/>
        </authorList>
    </citation>
    <scope>NUCLEOTIDE SEQUENCE</scope>
    <source>
        <strain evidence="1">PFS-102/07</strain>
        <tissue evidence="1">Leaf</tissue>
    </source>
</reference>
<comment type="caution">
    <text evidence="1">The sequence shown here is derived from an EMBL/GenBank/DDBJ whole genome shotgun (WGS) entry which is preliminary data.</text>
</comment>
<sequence length="103" mass="11705">MKNRNKIAGRIRDVNQVYPFRSVPYCSGLVVERITAGLSRADCGHQNTGSNPYRRIYWPSRTVPRDAFADRPAGRLRGPSRGTPPYQIACYSFFHECSSRKVV</sequence>
<protein>
    <submittedName>
        <fullName evidence="1">Uncharacterized protein</fullName>
    </submittedName>
</protein>
<accession>A0A8S9JT47</accession>
<dbReference type="EMBL" id="QGKY02000246">
    <property type="protein sequence ID" value="KAF2584503.1"/>
    <property type="molecule type" value="Genomic_DNA"/>
</dbReference>
<dbReference type="AlphaFoldDB" id="A0A8S9JT47"/>
<organism evidence="1">
    <name type="scientific">Brassica cretica</name>
    <name type="common">Mustard</name>
    <dbReference type="NCBI Taxonomy" id="69181"/>
    <lineage>
        <taxon>Eukaryota</taxon>
        <taxon>Viridiplantae</taxon>
        <taxon>Streptophyta</taxon>
        <taxon>Embryophyta</taxon>
        <taxon>Tracheophyta</taxon>
        <taxon>Spermatophyta</taxon>
        <taxon>Magnoliopsida</taxon>
        <taxon>eudicotyledons</taxon>
        <taxon>Gunneridae</taxon>
        <taxon>Pentapetalae</taxon>
        <taxon>rosids</taxon>
        <taxon>malvids</taxon>
        <taxon>Brassicales</taxon>
        <taxon>Brassicaceae</taxon>
        <taxon>Brassiceae</taxon>
        <taxon>Brassica</taxon>
    </lineage>
</organism>
<evidence type="ECO:0000313" key="1">
    <source>
        <dbReference type="EMBL" id="KAF2584503.1"/>
    </source>
</evidence>